<evidence type="ECO:0000256" key="3">
    <source>
        <dbReference type="ARBA" id="ARBA00022989"/>
    </source>
</evidence>
<reference evidence="7" key="1">
    <citation type="submission" date="2021-01" db="EMBL/GenBank/DDBJ databases">
        <title>Ramlibacter sp. strain AW1 16S ribosomal RNA gene Genome sequencing and assembly.</title>
        <authorList>
            <person name="Kang M."/>
        </authorList>
    </citation>
    <scope>NUCLEOTIDE SEQUENCE</scope>
    <source>
        <strain evidence="7">AW1</strain>
    </source>
</reference>
<organism evidence="7 8">
    <name type="scientific">Ramlibacter aurantiacus</name>
    <dbReference type="NCBI Taxonomy" id="2801330"/>
    <lineage>
        <taxon>Bacteria</taxon>
        <taxon>Pseudomonadati</taxon>
        <taxon>Pseudomonadota</taxon>
        <taxon>Betaproteobacteria</taxon>
        <taxon>Burkholderiales</taxon>
        <taxon>Comamonadaceae</taxon>
        <taxon>Ramlibacter</taxon>
    </lineage>
</organism>
<keyword evidence="8" id="KW-1185">Reference proteome</keyword>
<feature type="transmembrane region" description="Helical" evidence="5">
    <location>
        <begin position="68"/>
        <end position="87"/>
    </location>
</feature>
<dbReference type="RefSeq" id="WP_201684820.1">
    <property type="nucleotide sequence ID" value="NZ_JAEQNA010000005.1"/>
</dbReference>
<evidence type="ECO:0000259" key="6">
    <source>
        <dbReference type="Pfam" id="PF06803"/>
    </source>
</evidence>
<accession>A0A937D2M3</accession>
<keyword evidence="2 5" id="KW-0812">Transmembrane</keyword>
<dbReference type="EMBL" id="JAEQNA010000005">
    <property type="protein sequence ID" value="MBL0421759.1"/>
    <property type="molecule type" value="Genomic_DNA"/>
</dbReference>
<dbReference type="Proteomes" id="UP000613011">
    <property type="component" value="Unassembled WGS sequence"/>
</dbReference>
<feature type="transmembrane region" description="Helical" evidence="5">
    <location>
        <begin position="35"/>
        <end position="56"/>
    </location>
</feature>
<keyword evidence="3 5" id="KW-1133">Transmembrane helix</keyword>
<dbReference type="Pfam" id="PF06803">
    <property type="entry name" value="DUF1232"/>
    <property type="match status" value="1"/>
</dbReference>
<evidence type="ECO:0000313" key="7">
    <source>
        <dbReference type="EMBL" id="MBL0421759.1"/>
    </source>
</evidence>
<evidence type="ECO:0000256" key="2">
    <source>
        <dbReference type="ARBA" id="ARBA00022692"/>
    </source>
</evidence>
<comment type="caution">
    <text evidence="7">The sequence shown here is derived from an EMBL/GenBank/DDBJ whole genome shotgun (WGS) entry which is preliminary data.</text>
</comment>
<protein>
    <submittedName>
        <fullName evidence="7">DUF1232 domain-containing protein</fullName>
    </submittedName>
</protein>
<comment type="subcellular location">
    <subcellularLocation>
        <location evidence="1">Endomembrane system</location>
        <topology evidence="1">Multi-pass membrane protein</topology>
    </subcellularLocation>
</comment>
<dbReference type="GO" id="GO:0012505">
    <property type="term" value="C:endomembrane system"/>
    <property type="evidence" value="ECO:0007669"/>
    <property type="project" value="UniProtKB-SubCell"/>
</dbReference>
<dbReference type="InterPro" id="IPR010652">
    <property type="entry name" value="DUF1232"/>
</dbReference>
<sequence>MAWSDRSRRLRAWADRVKRDGVALWFAMRHPQTPWIAKGLAFLVVAYALSPIDLVPDFIPVLGYVDDVLLLPLLIWLTVRLVPPLVLGQCRSRADEWLALNGRKPSVWQGAVLVVAVWIAIGLALWFWLEPGRLSWWN</sequence>
<evidence type="ECO:0000313" key="8">
    <source>
        <dbReference type="Proteomes" id="UP000613011"/>
    </source>
</evidence>
<feature type="transmembrane region" description="Helical" evidence="5">
    <location>
        <begin position="107"/>
        <end position="129"/>
    </location>
</feature>
<gene>
    <name evidence="7" type="ORF">JI739_15520</name>
</gene>
<evidence type="ECO:0000256" key="1">
    <source>
        <dbReference type="ARBA" id="ARBA00004127"/>
    </source>
</evidence>
<evidence type="ECO:0000256" key="4">
    <source>
        <dbReference type="ARBA" id="ARBA00023136"/>
    </source>
</evidence>
<keyword evidence="4 5" id="KW-0472">Membrane</keyword>
<evidence type="ECO:0000256" key="5">
    <source>
        <dbReference type="SAM" id="Phobius"/>
    </source>
</evidence>
<feature type="domain" description="DUF1232" evidence="6">
    <location>
        <begin position="37"/>
        <end position="73"/>
    </location>
</feature>
<proteinExistence type="predicted"/>
<name>A0A937D2M3_9BURK</name>
<dbReference type="AlphaFoldDB" id="A0A937D2M3"/>